<protein>
    <submittedName>
        <fullName evidence="3">LisH motif-containing protein</fullName>
    </submittedName>
</protein>
<dbReference type="EMBL" id="LN483167">
    <property type="protein sequence ID" value="CDZ97158.1"/>
    <property type="molecule type" value="Genomic_DNA"/>
</dbReference>
<evidence type="ECO:0000313" key="3">
    <source>
        <dbReference type="EMBL" id="CDZ97158.1"/>
    </source>
</evidence>
<dbReference type="InterPro" id="IPR024964">
    <property type="entry name" value="CTLH/CRA"/>
</dbReference>
<evidence type="ECO:0000256" key="1">
    <source>
        <dbReference type="SAM" id="MobiDB-lite"/>
    </source>
</evidence>
<feature type="compositionally biased region" description="Low complexity" evidence="1">
    <location>
        <begin position="40"/>
        <end position="54"/>
    </location>
</feature>
<accession>A0A0F7SHB8</accession>
<reference evidence="3" key="1">
    <citation type="submission" date="2014-08" db="EMBL/GenBank/DDBJ databases">
        <authorList>
            <person name="Sharma Rahul"/>
            <person name="Thines Marco"/>
        </authorList>
    </citation>
    <scope>NUCLEOTIDE SEQUENCE</scope>
</reference>
<name>A0A0F7SHB8_PHARH</name>
<evidence type="ECO:0000259" key="2">
    <source>
        <dbReference type="SMART" id="SM00757"/>
    </source>
</evidence>
<sequence>MKVSNVKHEPDPSHVKRIVLEYLSHHTYLATARALSQPRSSTSKGKSSQTSQLGHSSDQDVHPADTTSVSDPNGESVQYMVDPASEVAAQALIGEVNPDPDGDEAMMAAEEDSSVASSQPIGKPSDPGHEVRPDDLEEDQMKSGGFSETEFKQIGYRKDIKIAILKGETSLALDLINKHFPLFFGSTSQINQPTPSLGPTHSQPDTTPSTPSRKKSKPSAPSPSATIVSNPTSTFKPVLASSIHPPHVYLNLQIQIFIELIRTIPLPYPPNSKTPVTPVDSPNPSPTSSAQSNSSALSTSLNLALNKARDLYNHVESLQEERDRDWYRKELHGVTSLFAYVPPETAPTKKYLERERREALADQINSAILIHTGQAAPSVLESLVRQTSVVWDQLSEQNVDPVPPWTKEDGAEWETLASYFKEHRTFALSEFLDV</sequence>
<dbReference type="Pfam" id="PF10607">
    <property type="entry name" value="CTLH"/>
    <property type="match status" value="1"/>
</dbReference>
<feature type="domain" description="CRA" evidence="2">
    <location>
        <begin position="299"/>
        <end position="400"/>
    </location>
</feature>
<feature type="region of interest" description="Disordered" evidence="1">
    <location>
        <begin position="95"/>
        <end position="147"/>
    </location>
</feature>
<feature type="compositionally biased region" description="Acidic residues" evidence="1">
    <location>
        <begin position="98"/>
        <end position="113"/>
    </location>
</feature>
<feature type="region of interest" description="Disordered" evidence="1">
    <location>
        <begin position="272"/>
        <end position="298"/>
    </location>
</feature>
<dbReference type="InterPro" id="IPR013144">
    <property type="entry name" value="CRA_dom"/>
</dbReference>
<organism evidence="3">
    <name type="scientific">Phaffia rhodozyma</name>
    <name type="common">Yeast</name>
    <name type="synonym">Xanthophyllomyces dendrorhous</name>
    <dbReference type="NCBI Taxonomy" id="264483"/>
    <lineage>
        <taxon>Eukaryota</taxon>
        <taxon>Fungi</taxon>
        <taxon>Dikarya</taxon>
        <taxon>Basidiomycota</taxon>
        <taxon>Agaricomycotina</taxon>
        <taxon>Tremellomycetes</taxon>
        <taxon>Cystofilobasidiales</taxon>
        <taxon>Mrakiaceae</taxon>
        <taxon>Phaffia</taxon>
    </lineage>
</organism>
<dbReference type="PANTHER" id="PTHR12864">
    <property type="entry name" value="RAN BINDING PROTEIN 9-RELATED"/>
    <property type="match status" value="1"/>
</dbReference>
<proteinExistence type="predicted"/>
<dbReference type="InterPro" id="IPR050618">
    <property type="entry name" value="Ubq-SigPath_Reg"/>
</dbReference>
<feature type="compositionally biased region" description="Polar residues" evidence="1">
    <location>
        <begin position="190"/>
        <end position="203"/>
    </location>
</feature>
<feature type="region of interest" description="Disordered" evidence="1">
    <location>
        <begin position="33"/>
        <end position="77"/>
    </location>
</feature>
<dbReference type="AlphaFoldDB" id="A0A0F7SHB8"/>
<dbReference type="SMART" id="SM00757">
    <property type="entry name" value="CRA"/>
    <property type="match status" value="1"/>
</dbReference>
<feature type="compositionally biased region" description="Polar residues" evidence="1">
    <location>
        <begin position="65"/>
        <end position="76"/>
    </location>
</feature>
<feature type="region of interest" description="Disordered" evidence="1">
    <location>
        <begin position="190"/>
        <end position="231"/>
    </location>
</feature>
<feature type="compositionally biased region" description="Low complexity" evidence="1">
    <location>
        <begin position="286"/>
        <end position="298"/>
    </location>
</feature>